<dbReference type="OrthoDB" id="300709at2759"/>
<dbReference type="PANTHER" id="PTHR42748:SF30">
    <property type="entry name" value="NMRA-LIKE DOMAIN-CONTAINING PROTEIN"/>
    <property type="match status" value="1"/>
</dbReference>
<gene>
    <name evidence="6" type="ORF">EHS24_009697</name>
</gene>
<feature type="compositionally biased region" description="Basic and acidic residues" evidence="4">
    <location>
        <begin position="487"/>
        <end position="496"/>
    </location>
</feature>
<keyword evidence="2" id="KW-0521">NADP</keyword>
<dbReference type="GO" id="GO:0016491">
    <property type="term" value="F:oxidoreductase activity"/>
    <property type="evidence" value="ECO:0007669"/>
    <property type="project" value="UniProtKB-KW"/>
</dbReference>
<dbReference type="InterPro" id="IPR036291">
    <property type="entry name" value="NAD(P)-bd_dom_sf"/>
</dbReference>
<organism evidence="6 7">
    <name type="scientific">Apiotrichum porosum</name>
    <dbReference type="NCBI Taxonomy" id="105984"/>
    <lineage>
        <taxon>Eukaryota</taxon>
        <taxon>Fungi</taxon>
        <taxon>Dikarya</taxon>
        <taxon>Basidiomycota</taxon>
        <taxon>Agaricomycotina</taxon>
        <taxon>Tremellomycetes</taxon>
        <taxon>Trichosporonales</taxon>
        <taxon>Trichosporonaceae</taxon>
        <taxon>Apiotrichum</taxon>
    </lineage>
</organism>
<dbReference type="RefSeq" id="XP_028475135.1">
    <property type="nucleotide sequence ID" value="XM_028624967.1"/>
</dbReference>
<sequence>MYYAWTLPTSVYNVVETTLTSHKVVIFGVTDPEGSSVAHALLEEPGKFRVIGICGDVTTAAAIELKELGVELKQSDLKNPASYKDSLKGADGVFLSTDYWTFYNGDNLHDAKNKETALARSVIDQIKNAKVGLLVYSTLESCNHEIPHFESKSEITGYIKEVGIPSTQLYTSTWYSDILHMPVSEIDGKLILHHPLPDNSVIPSFAVEQIGLWAMVAFKDPKKWIGQNIYCAGENVTVGQVAECLSEATGKHVETLHRTREEFLEDHHMDRAKFLEYLAMLNGEITRGVDVARQQVPYAWDLKTWIKHNSDKIHNVKSARSMASSYQSVSGDLGEFSRTPAMDTASAAASAARKDLDSPGSPGVSNPGATTSEPEEMDITTPAPPPTSTSSPATKTSSRHQLPKIERRESLAILMQARQSAMIQREQAVQEERRSSHDKWLIAKLAEERANSKIEKIDTAILHEEQAEVSESHEKWLMDKLADERIKHKGDPHDPVHVLPTSYPVRKSTKDRTGSIVISHAHNPPRTAEELEKERFMVGYGPA</sequence>
<dbReference type="Gene3D" id="3.40.50.720">
    <property type="entry name" value="NAD(P)-binding Rossmann-like Domain"/>
    <property type="match status" value="1"/>
</dbReference>
<feature type="compositionally biased region" description="Polar residues" evidence="4">
    <location>
        <begin position="363"/>
        <end position="372"/>
    </location>
</feature>
<name>A0A427XMD8_9TREE</name>
<dbReference type="Pfam" id="PF05368">
    <property type="entry name" value="NmrA"/>
    <property type="match status" value="1"/>
</dbReference>
<protein>
    <recommendedName>
        <fullName evidence="5">NmrA-like domain-containing protein</fullName>
    </recommendedName>
</protein>
<keyword evidence="7" id="KW-1185">Reference proteome</keyword>
<dbReference type="InterPro" id="IPR008030">
    <property type="entry name" value="NmrA-like"/>
</dbReference>
<evidence type="ECO:0000313" key="7">
    <source>
        <dbReference type="Proteomes" id="UP000279236"/>
    </source>
</evidence>
<dbReference type="AlphaFoldDB" id="A0A427XMD8"/>
<evidence type="ECO:0000256" key="2">
    <source>
        <dbReference type="ARBA" id="ARBA00022857"/>
    </source>
</evidence>
<comment type="caution">
    <text evidence="6">The sequence shown here is derived from an EMBL/GenBank/DDBJ whole genome shotgun (WGS) entry which is preliminary data.</text>
</comment>
<evidence type="ECO:0000256" key="4">
    <source>
        <dbReference type="SAM" id="MobiDB-lite"/>
    </source>
</evidence>
<evidence type="ECO:0000259" key="5">
    <source>
        <dbReference type="Pfam" id="PF05368"/>
    </source>
</evidence>
<feature type="region of interest" description="Disordered" evidence="4">
    <location>
        <begin position="487"/>
        <end position="528"/>
    </location>
</feature>
<dbReference type="EMBL" id="RSCE01000009">
    <property type="protein sequence ID" value="RSH80026.1"/>
    <property type="molecule type" value="Genomic_DNA"/>
</dbReference>
<accession>A0A427XMD8</accession>
<proteinExistence type="inferred from homology"/>
<dbReference type="STRING" id="105984.A0A427XMD8"/>
<evidence type="ECO:0000313" key="6">
    <source>
        <dbReference type="EMBL" id="RSH80026.1"/>
    </source>
</evidence>
<reference evidence="6 7" key="1">
    <citation type="submission" date="2018-11" db="EMBL/GenBank/DDBJ databases">
        <title>Genome sequence of Apiotrichum porosum DSM 27194.</title>
        <authorList>
            <person name="Aliyu H."/>
            <person name="Gorte O."/>
            <person name="Ochsenreither K."/>
        </authorList>
    </citation>
    <scope>NUCLEOTIDE SEQUENCE [LARGE SCALE GENOMIC DNA]</scope>
    <source>
        <strain evidence="6 7">DSM 27194</strain>
    </source>
</reference>
<feature type="region of interest" description="Disordered" evidence="4">
    <location>
        <begin position="344"/>
        <end position="405"/>
    </location>
</feature>
<dbReference type="InterPro" id="IPR051164">
    <property type="entry name" value="NmrA-like_oxidored"/>
</dbReference>
<feature type="domain" description="NmrA-like" evidence="5">
    <location>
        <begin position="21"/>
        <end position="291"/>
    </location>
</feature>
<keyword evidence="3" id="KW-0560">Oxidoreductase</keyword>
<evidence type="ECO:0000256" key="1">
    <source>
        <dbReference type="ARBA" id="ARBA00006328"/>
    </source>
</evidence>
<dbReference type="GO" id="GO:0005634">
    <property type="term" value="C:nucleus"/>
    <property type="evidence" value="ECO:0007669"/>
    <property type="project" value="TreeGrafter"/>
</dbReference>
<evidence type="ECO:0000256" key="3">
    <source>
        <dbReference type="ARBA" id="ARBA00023002"/>
    </source>
</evidence>
<comment type="similarity">
    <text evidence="1">Belongs to the NmrA-type oxidoreductase family.</text>
</comment>
<dbReference type="Gene3D" id="3.90.25.10">
    <property type="entry name" value="UDP-galactose 4-epimerase, domain 1"/>
    <property type="match status" value="1"/>
</dbReference>
<dbReference type="GeneID" id="39594240"/>
<dbReference type="SUPFAM" id="SSF51735">
    <property type="entry name" value="NAD(P)-binding Rossmann-fold domains"/>
    <property type="match status" value="1"/>
</dbReference>
<dbReference type="Proteomes" id="UP000279236">
    <property type="component" value="Unassembled WGS sequence"/>
</dbReference>
<dbReference type="PANTHER" id="PTHR42748">
    <property type="entry name" value="NITROGEN METABOLITE REPRESSION PROTEIN NMRA FAMILY MEMBER"/>
    <property type="match status" value="1"/>
</dbReference>